<sequence length="148" mass="17447">MEWKIRKFEDLSTKELYNILALRNKVFVIEQECIYQDCDNKDLAAYHLFCTDDNSIVAYLRILEKGVSYDEISIGRVVVDEKYRGRDLGRKAMKKAIEFINNTYGESPIRISAQVYIKDFYRSLGFIEISNAYLEDDIPHIEMLRDIK</sequence>
<dbReference type="Gene3D" id="3.40.630.30">
    <property type="match status" value="1"/>
</dbReference>
<dbReference type="EMBL" id="JAMRYU010000008">
    <property type="protein sequence ID" value="MDC4240225.1"/>
    <property type="molecule type" value="Genomic_DNA"/>
</dbReference>
<dbReference type="Pfam" id="PF13673">
    <property type="entry name" value="Acetyltransf_10"/>
    <property type="match status" value="1"/>
</dbReference>
<proteinExistence type="predicted"/>
<feature type="domain" description="N-acetyltransferase" evidence="1">
    <location>
        <begin position="6"/>
        <end position="148"/>
    </location>
</feature>
<dbReference type="SUPFAM" id="SSF55729">
    <property type="entry name" value="Acyl-CoA N-acyltransferases (Nat)"/>
    <property type="match status" value="1"/>
</dbReference>
<evidence type="ECO:0000313" key="3">
    <source>
        <dbReference type="Proteomes" id="UP001141183"/>
    </source>
</evidence>
<dbReference type="CDD" id="cd04301">
    <property type="entry name" value="NAT_SF"/>
    <property type="match status" value="1"/>
</dbReference>
<dbReference type="Proteomes" id="UP001141183">
    <property type="component" value="Unassembled WGS sequence"/>
</dbReference>
<name>A0A9X3XIY4_9CLOT</name>
<evidence type="ECO:0000313" key="2">
    <source>
        <dbReference type="EMBL" id="MDC4240225.1"/>
    </source>
</evidence>
<accession>A0A9X3XIY4</accession>
<reference evidence="2" key="1">
    <citation type="submission" date="2022-05" db="EMBL/GenBank/DDBJ databases">
        <title>Draft genome sequence of Clostridium tertium strain CP3 isolated from Peru.</title>
        <authorList>
            <person name="Hurtado R."/>
            <person name="Lima L."/>
            <person name="Sousa T."/>
            <person name="Jaiswal A.K."/>
            <person name="Tiwari S."/>
            <person name="Maturrano L."/>
            <person name="Brenig B."/>
            <person name="Azevedo V."/>
        </authorList>
    </citation>
    <scope>NUCLEOTIDE SEQUENCE</scope>
    <source>
        <strain evidence="2">CP3</strain>
    </source>
</reference>
<keyword evidence="3" id="KW-1185">Reference proteome</keyword>
<keyword evidence="2" id="KW-0012">Acyltransferase</keyword>
<dbReference type="PROSITE" id="PS51186">
    <property type="entry name" value="GNAT"/>
    <property type="match status" value="1"/>
</dbReference>
<comment type="caution">
    <text evidence="2">The sequence shown here is derived from an EMBL/GenBank/DDBJ whole genome shotgun (WGS) entry which is preliminary data.</text>
</comment>
<keyword evidence="2" id="KW-0808">Transferase</keyword>
<dbReference type="InterPro" id="IPR016181">
    <property type="entry name" value="Acyl_CoA_acyltransferase"/>
</dbReference>
<organism evidence="2 3">
    <name type="scientific">Clostridium tertium</name>
    <dbReference type="NCBI Taxonomy" id="1559"/>
    <lineage>
        <taxon>Bacteria</taxon>
        <taxon>Bacillati</taxon>
        <taxon>Bacillota</taxon>
        <taxon>Clostridia</taxon>
        <taxon>Eubacteriales</taxon>
        <taxon>Clostridiaceae</taxon>
        <taxon>Clostridium</taxon>
    </lineage>
</organism>
<dbReference type="EC" id="2.3.1.-" evidence="2"/>
<evidence type="ECO:0000259" key="1">
    <source>
        <dbReference type="PROSITE" id="PS51186"/>
    </source>
</evidence>
<gene>
    <name evidence="2" type="ORF">NE398_08605</name>
</gene>
<dbReference type="GO" id="GO:0016747">
    <property type="term" value="F:acyltransferase activity, transferring groups other than amino-acyl groups"/>
    <property type="evidence" value="ECO:0007669"/>
    <property type="project" value="InterPro"/>
</dbReference>
<dbReference type="RefSeq" id="WP_271816910.1">
    <property type="nucleotide sequence ID" value="NZ_CAXSLY010000001.1"/>
</dbReference>
<dbReference type="InterPro" id="IPR000182">
    <property type="entry name" value="GNAT_dom"/>
</dbReference>
<dbReference type="AlphaFoldDB" id="A0A9X3XIY4"/>
<protein>
    <submittedName>
        <fullName evidence="2">GNAT family N-acetyltransferase</fullName>
        <ecNumber evidence="2">2.3.1.-</ecNumber>
    </submittedName>
</protein>